<organism evidence="2 3">
    <name type="scientific">Sphagnum jensenii</name>
    <dbReference type="NCBI Taxonomy" id="128206"/>
    <lineage>
        <taxon>Eukaryota</taxon>
        <taxon>Viridiplantae</taxon>
        <taxon>Streptophyta</taxon>
        <taxon>Embryophyta</taxon>
        <taxon>Bryophyta</taxon>
        <taxon>Sphagnophytina</taxon>
        <taxon>Sphagnopsida</taxon>
        <taxon>Sphagnales</taxon>
        <taxon>Sphagnaceae</taxon>
        <taxon>Sphagnum</taxon>
    </lineage>
</organism>
<dbReference type="Proteomes" id="UP001497522">
    <property type="component" value="Chromosome 7"/>
</dbReference>
<accession>A0ABP1BVB5</accession>
<feature type="chain" id="PRO_5047242408" description="Secreted protein" evidence="1">
    <location>
        <begin position="18"/>
        <end position="119"/>
    </location>
</feature>
<dbReference type="EMBL" id="OZ023708">
    <property type="protein sequence ID" value="CAK9880281.1"/>
    <property type="molecule type" value="Genomic_DNA"/>
</dbReference>
<feature type="signal peptide" evidence="1">
    <location>
        <begin position="1"/>
        <end position="17"/>
    </location>
</feature>
<keyword evidence="3" id="KW-1185">Reference proteome</keyword>
<gene>
    <name evidence="2" type="ORF">CSSPJE1EN2_LOCUS21757</name>
</gene>
<keyword evidence="1" id="KW-0732">Signal</keyword>
<evidence type="ECO:0008006" key="4">
    <source>
        <dbReference type="Google" id="ProtNLM"/>
    </source>
</evidence>
<sequence>MCHLLCLAVMLYTLSYHLQKFGQTSCAGFHIIHKCSTYWNFVHITSGEFSYVVLVDVHGTRYLNTRAGKDLAYRCIHRDYLPSASCVKKIQATSNRCFQPCYYNFLIWKLENHMTKHVI</sequence>
<reference evidence="2" key="1">
    <citation type="submission" date="2024-03" db="EMBL/GenBank/DDBJ databases">
        <authorList>
            <consortium name="ELIXIR-Norway"/>
            <consortium name="Elixir Norway"/>
        </authorList>
    </citation>
    <scope>NUCLEOTIDE SEQUENCE</scope>
</reference>
<evidence type="ECO:0000313" key="2">
    <source>
        <dbReference type="EMBL" id="CAK9880281.1"/>
    </source>
</evidence>
<evidence type="ECO:0000313" key="3">
    <source>
        <dbReference type="Proteomes" id="UP001497522"/>
    </source>
</evidence>
<proteinExistence type="predicted"/>
<name>A0ABP1BVB5_9BRYO</name>
<evidence type="ECO:0000256" key="1">
    <source>
        <dbReference type="SAM" id="SignalP"/>
    </source>
</evidence>
<protein>
    <recommendedName>
        <fullName evidence="4">Secreted protein</fullName>
    </recommendedName>
</protein>